<dbReference type="Proteomes" id="UP000002624">
    <property type="component" value="Unassembled WGS sequence"/>
</dbReference>
<accession>C6HFP7</accession>
<evidence type="ECO:0000313" key="2">
    <source>
        <dbReference type="Proteomes" id="UP000002624"/>
    </source>
</evidence>
<protein>
    <submittedName>
        <fullName evidence="1">Uncharacterized protein</fullName>
    </submittedName>
</protein>
<dbReference type="OMA" id="RQICGIT"/>
<dbReference type="EMBL" id="GG692425">
    <property type="protein sequence ID" value="EER40648.1"/>
    <property type="molecule type" value="Genomic_DNA"/>
</dbReference>
<reference evidence="2" key="1">
    <citation type="submission" date="2009-05" db="EMBL/GenBank/DDBJ databases">
        <title>The genome sequence of Ajellomyces capsulatus strain H143.</title>
        <authorList>
            <person name="Champion M."/>
            <person name="Cuomo C.A."/>
            <person name="Ma L.-J."/>
            <person name="Henn M.R."/>
            <person name="Sil A."/>
            <person name="Goldman B."/>
            <person name="Young S.K."/>
            <person name="Kodira C.D."/>
            <person name="Zeng Q."/>
            <person name="Koehrsen M."/>
            <person name="Alvarado L."/>
            <person name="Berlin A.M."/>
            <person name="Borenstein D."/>
            <person name="Chen Z."/>
            <person name="Engels R."/>
            <person name="Freedman E."/>
            <person name="Gellesch M."/>
            <person name="Goldberg J."/>
            <person name="Griggs A."/>
            <person name="Gujja S."/>
            <person name="Heiman D.I."/>
            <person name="Hepburn T.A."/>
            <person name="Howarth C."/>
            <person name="Jen D."/>
            <person name="Larson L."/>
            <person name="Lewis B."/>
            <person name="Mehta T."/>
            <person name="Park D."/>
            <person name="Pearson M."/>
            <person name="Roberts A."/>
            <person name="Saif S."/>
            <person name="Shea T.D."/>
            <person name="Shenoy N."/>
            <person name="Sisk P."/>
            <person name="Stolte C."/>
            <person name="Sykes S."/>
            <person name="Walk T."/>
            <person name="White J."/>
            <person name="Yandava C."/>
            <person name="Klein B."/>
            <person name="McEwen J.G."/>
            <person name="Puccia R."/>
            <person name="Goldman G.H."/>
            <person name="Felipe M.S."/>
            <person name="Nino-Vega G."/>
            <person name="San-Blas G."/>
            <person name="Taylor J.W."/>
            <person name="Mendoza L."/>
            <person name="Galagan J.E."/>
            <person name="Nusbaum C."/>
            <person name="Birren B.W."/>
        </authorList>
    </citation>
    <scope>NUCLEOTIDE SEQUENCE [LARGE SCALE GENOMIC DNA]</scope>
    <source>
        <strain evidence="2">H143</strain>
    </source>
</reference>
<proteinExistence type="predicted"/>
<gene>
    <name evidence="1" type="ORF">HCDG_05237</name>
</gene>
<sequence>MGWGQDSRKLDDVLVRNHRGEAASRTQEYGAVSPYPVRNRTPSAFMQGVVSRQICGITLNQVFIFSFGPMGYGGNLAFNPTHASIRNISRNTVDMVTSTDQCRCRLDRWDPRDLQLGQRPIPTSLPNVTMARPATATEVFWSAY</sequence>
<name>C6HFP7_AJECH</name>
<dbReference type="VEuPathDB" id="FungiDB:HCDG_05237"/>
<dbReference type="HOGENOM" id="CLU_150123_0_0_1"/>
<evidence type="ECO:0000313" key="1">
    <source>
        <dbReference type="EMBL" id="EER40648.1"/>
    </source>
</evidence>
<organism evidence="1 2">
    <name type="scientific">Ajellomyces capsulatus (strain H143)</name>
    <name type="common">Darling's disease fungus</name>
    <name type="synonym">Histoplasma capsulatum</name>
    <dbReference type="NCBI Taxonomy" id="544712"/>
    <lineage>
        <taxon>Eukaryota</taxon>
        <taxon>Fungi</taxon>
        <taxon>Dikarya</taxon>
        <taxon>Ascomycota</taxon>
        <taxon>Pezizomycotina</taxon>
        <taxon>Eurotiomycetes</taxon>
        <taxon>Eurotiomycetidae</taxon>
        <taxon>Onygenales</taxon>
        <taxon>Ajellomycetaceae</taxon>
        <taxon>Histoplasma</taxon>
    </lineage>
</organism>
<dbReference type="AlphaFoldDB" id="C6HFP7"/>